<keyword evidence="3" id="KW-0274">FAD</keyword>
<dbReference type="Pfam" id="PF07992">
    <property type="entry name" value="Pyr_redox_2"/>
    <property type="match status" value="1"/>
</dbReference>
<feature type="domain" description="FAD/NAD(P)-binding" evidence="5">
    <location>
        <begin position="5"/>
        <end position="324"/>
    </location>
</feature>
<dbReference type="Proteomes" id="UP000033038">
    <property type="component" value="Chromosome"/>
</dbReference>
<evidence type="ECO:0000259" key="5">
    <source>
        <dbReference type="Pfam" id="PF07992"/>
    </source>
</evidence>
<organism evidence="6 7">
    <name type="scientific">Methanosarcina barkeri str. Wiesmoor</name>
    <dbReference type="NCBI Taxonomy" id="1434109"/>
    <lineage>
        <taxon>Archaea</taxon>
        <taxon>Methanobacteriati</taxon>
        <taxon>Methanobacteriota</taxon>
        <taxon>Stenosarchaea group</taxon>
        <taxon>Methanomicrobia</taxon>
        <taxon>Methanosarcinales</taxon>
        <taxon>Methanosarcinaceae</taxon>
        <taxon>Methanosarcina</taxon>
    </lineage>
</organism>
<reference evidence="6 7" key="1">
    <citation type="submission" date="2014-07" db="EMBL/GenBank/DDBJ databases">
        <title>Methanogenic archaea and the global carbon cycle.</title>
        <authorList>
            <person name="Henriksen J.R."/>
            <person name="Luke J."/>
            <person name="Reinhart S."/>
            <person name="Benedict M.N."/>
            <person name="Youngblut N.D."/>
            <person name="Metcalf M.E."/>
            <person name="Whitaker R.J."/>
            <person name="Metcalf W.W."/>
        </authorList>
    </citation>
    <scope>NUCLEOTIDE SEQUENCE [LARGE SCALE GENOMIC DNA]</scope>
    <source>
        <strain evidence="6 7">Wiesmoor</strain>
    </source>
</reference>
<dbReference type="InterPro" id="IPR023753">
    <property type="entry name" value="FAD/NAD-binding_dom"/>
</dbReference>
<feature type="domain" description="Pyridine nucleotide-disulphide oxidoreductase dimerisation" evidence="4">
    <location>
        <begin position="344"/>
        <end position="442"/>
    </location>
</feature>
<protein>
    <submittedName>
        <fullName evidence="6">Dihydrolipoyl dehydrogenase</fullName>
    </submittedName>
</protein>
<dbReference type="SUPFAM" id="SSF51905">
    <property type="entry name" value="FAD/NAD(P)-binding domain"/>
    <property type="match status" value="1"/>
</dbReference>
<evidence type="ECO:0000256" key="2">
    <source>
        <dbReference type="ARBA" id="ARBA00022630"/>
    </source>
</evidence>
<dbReference type="PANTHER" id="PTHR43014">
    <property type="entry name" value="MERCURIC REDUCTASE"/>
    <property type="match status" value="1"/>
</dbReference>
<dbReference type="SUPFAM" id="SSF55424">
    <property type="entry name" value="FAD/NAD-linked reductases, dimerisation (C-terminal) domain"/>
    <property type="match status" value="1"/>
</dbReference>
<dbReference type="Gene3D" id="3.50.50.60">
    <property type="entry name" value="FAD/NAD(P)-binding domain"/>
    <property type="match status" value="2"/>
</dbReference>
<dbReference type="PRINTS" id="PR00368">
    <property type="entry name" value="FADPNR"/>
</dbReference>
<dbReference type="InterPro" id="IPR036188">
    <property type="entry name" value="FAD/NAD-bd_sf"/>
</dbReference>
<comment type="similarity">
    <text evidence="1">Belongs to the class-I pyridine nucleotide-disulfide oxidoreductase family.</text>
</comment>
<accession>A0A0E3QI72</accession>
<dbReference type="InterPro" id="IPR004099">
    <property type="entry name" value="Pyr_nucl-diS_OxRdtase_dimer"/>
</dbReference>
<keyword evidence="2" id="KW-0285">Flavoprotein</keyword>
<sequence>MEKDYDIIIIGTGTAGRTLADKVAHSGLKIAIIDSGEYGGISPPRGCDTKKMFTDLAGVTDSNNRLIEKGVGTNYPLKIDWPSLIEFKGKVTKECPGRIENHFVEMGIDTYHGKAYFENQNTIVAGEDKIKGEYIFLATGSKPRKLNISGEEYVTTSEEFMKTEKLPERIIFIGGGHISLEFAHVARRAMSEVTILHRSERLLRHSDVDMVNLLIKATEAAGIKILMNKPVASIEKDANGFLVRTGSKSGTESETQSFRADMVIHGAGRVPNIEELHLEKAGIKIEKGAIVVDKYMRTSNPRIYAGGDCTSESLKLNSVAALQGEVAAANILNENSLEVDYTGVPSAVHAIPVLASVGTSASKNSDKYKVIYQDRSNWYTTRKAGMEFAASKVIIDEANNRIVGAYILGPNAEEAINIFAAVIRLGLKASDIKKLVFTYPTTCSDIRYML</sequence>
<dbReference type="EMBL" id="CP009526">
    <property type="protein sequence ID" value="AKB50427.1"/>
    <property type="molecule type" value="Genomic_DNA"/>
</dbReference>
<dbReference type="InterPro" id="IPR016156">
    <property type="entry name" value="FAD/NAD-linked_Rdtase_dimer_sf"/>
</dbReference>
<dbReference type="GeneID" id="24822634"/>
<dbReference type="Pfam" id="PF02852">
    <property type="entry name" value="Pyr_redox_dim"/>
    <property type="match status" value="1"/>
</dbReference>
<dbReference type="PRINTS" id="PR00411">
    <property type="entry name" value="PNDRDTASEI"/>
</dbReference>
<evidence type="ECO:0000256" key="1">
    <source>
        <dbReference type="ARBA" id="ARBA00007532"/>
    </source>
</evidence>
<dbReference type="PANTHER" id="PTHR43014:SF5">
    <property type="entry name" value="GLUTATHIONE REDUCTASE (NADPH)"/>
    <property type="match status" value="1"/>
</dbReference>
<evidence type="ECO:0000313" key="6">
    <source>
        <dbReference type="EMBL" id="AKB50427.1"/>
    </source>
</evidence>
<dbReference type="Gene3D" id="3.30.390.30">
    <property type="match status" value="1"/>
</dbReference>
<evidence type="ECO:0000259" key="4">
    <source>
        <dbReference type="Pfam" id="PF02852"/>
    </source>
</evidence>
<dbReference type="InterPro" id="IPR001100">
    <property type="entry name" value="Pyr_nuc-diS_OxRdtase"/>
</dbReference>
<name>A0A0E3QI72_METBA</name>
<dbReference type="RefSeq" id="WP_011308469.1">
    <property type="nucleotide sequence ID" value="NZ_CP009526.1"/>
</dbReference>
<dbReference type="AlphaFoldDB" id="A0A0E3QI72"/>
<dbReference type="PATRIC" id="fig|1434109.4.peg.1461"/>
<dbReference type="HOGENOM" id="CLU_016755_2_0_2"/>
<gene>
    <name evidence="6" type="ORF">MSBRW_1174</name>
</gene>
<dbReference type="PIRSF" id="PIRSF000350">
    <property type="entry name" value="Mercury_reductase_MerA"/>
    <property type="match status" value="1"/>
</dbReference>
<evidence type="ECO:0000313" key="7">
    <source>
        <dbReference type="Proteomes" id="UP000033038"/>
    </source>
</evidence>
<proteinExistence type="inferred from homology"/>
<evidence type="ECO:0000256" key="3">
    <source>
        <dbReference type="ARBA" id="ARBA00022827"/>
    </source>
</evidence>
<dbReference type="KEGG" id="mbw:MSBRW_1174"/>
<dbReference type="GO" id="GO:0016491">
    <property type="term" value="F:oxidoreductase activity"/>
    <property type="evidence" value="ECO:0007669"/>
    <property type="project" value="InterPro"/>
</dbReference>